<comment type="caution">
    <text evidence="3">The sequence shown here is derived from an EMBL/GenBank/DDBJ whole genome shotgun (WGS) entry which is preliminary data.</text>
</comment>
<gene>
    <name evidence="3" type="ORF">Hsar01_00443</name>
</gene>
<feature type="region of interest" description="Disordered" evidence="1">
    <location>
        <begin position="393"/>
        <end position="413"/>
    </location>
</feature>
<dbReference type="Proteomes" id="UP001476282">
    <property type="component" value="Unassembled WGS sequence"/>
</dbReference>
<keyword evidence="4" id="KW-1185">Reference proteome</keyword>
<sequence>MKSWVVLGSAITAGVLSAAAGWAAAGKAPSAGGPDSARLTERHGAKATLRPQRSREVDERLAKLHAARNPEDRIRLAVALAHELSLDELRQWFEGNWLRNDGDLAATIFYRVARQRWLEEDPEGLFRYDLKHDSDYLAKTAECLGQRDPAAALEMMRGKGAARVGPAAAAALLKGLARTDPAAAREAWELFRQIPGVTDDYRLNVALEALALWQPGVLEASMDELPDKMRRQALTITTRLALQADFSAEMARLAADPDGFRRFEEVLKTGGGELLLPEHLGDLPKEWIGWLGDRFARLADGGSAEAWLDQDLAAMGVDEGKVEQIRFQALFSLVWSHPEEVFKRMAHVAMTADQRASLIQQTMRALLQQDPEQARRMASELDDPEDVAQAAASIDQYGDEREGQSEKKSPDPRTWLESLVTSEWDDPFGGAPTYPEADEAKKAELVREFRSMDEPARISVARKLFADGGTSSPAGDPLAAAAARELMLHPPEGADWNGTEFSSDLSRFTVNWADEAPAEAAAWAKSLPAGEPGNLAARNVALRWADYDPAAARAWARTLPAEMRAAVMETLGPGR</sequence>
<evidence type="ECO:0000256" key="2">
    <source>
        <dbReference type="SAM" id="SignalP"/>
    </source>
</evidence>
<evidence type="ECO:0000313" key="3">
    <source>
        <dbReference type="EMBL" id="GAA5481236.1"/>
    </source>
</evidence>
<accession>A0ABP9UKK5</accession>
<reference evidence="3 4" key="1">
    <citation type="submission" date="2024-02" db="EMBL/GenBank/DDBJ databases">
        <title>Haloferula sargassicola NBRC 104335.</title>
        <authorList>
            <person name="Ichikawa N."/>
            <person name="Katano-Makiyama Y."/>
            <person name="Hidaka K."/>
        </authorList>
    </citation>
    <scope>NUCLEOTIDE SEQUENCE [LARGE SCALE GENOMIC DNA]</scope>
    <source>
        <strain evidence="3 4">NBRC 104335</strain>
    </source>
</reference>
<feature type="compositionally biased region" description="Basic and acidic residues" evidence="1">
    <location>
        <begin position="398"/>
        <end position="411"/>
    </location>
</feature>
<name>A0ABP9UKK5_9BACT</name>
<dbReference type="EMBL" id="BAABRI010000002">
    <property type="protein sequence ID" value="GAA5481236.1"/>
    <property type="molecule type" value="Genomic_DNA"/>
</dbReference>
<organism evidence="3 4">
    <name type="scientific">Haloferula sargassicola</name>
    <dbReference type="NCBI Taxonomy" id="490096"/>
    <lineage>
        <taxon>Bacteria</taxon>
        <taxon>Pseudomonadati</taxon>
        <taxon>Verrucomicrobiota</taxon>
        <taxon>Verrucomicrobiia</taxon>
        <taxon>Verrucomicrobiales</taxon>
        <taxon>Verrucomicrobiaceae</taxon>
        <taxon>Haloferula</taxon>
    </lineage>
</organism>
<evidence type="ECO:0000313" key="4">
    <source>
        <dbReference type="Proteomes" id="UP001476282"/>
    </source>
</evidence>
<feature type="chain" id="PRO_5045865075" evidence="2">
    <location>
        <begin position="19"/>
        <end position="575"/>
    </location>
</feature>
<proteinExistence type="predicted"/>
<feature type="signal peptide" evidence="2">
    <location>
        <begin position="1"/>
        <end position="18"/>
    </location>
</feature>
<keyword evidence="2" id="KW-0732">Signal</keyword>
<dbReference type="RefSeq" id="WP_353565392.1">
    <property type="nucleotide sequence ID" value="NZ_BAABRI010000002.1"/>
</dbReference>
<evidence type="ECO:0000256" key="1">
    <source>
        <dbReference type="SAM" id="MobiDB-lite"/>
    </source>
</evidence>
<protein>
    <submittedName>
        <fullName evidence="3">Uncharacterized protein</fullName>
    </submittedName>
</protein>